<dbReference type="InterPro" id="IPR003959">
    <property type="entry name" value="ATPase_AAA_core"/>
</dbReference>
<dbReference type="GO" id="GO:0008017">
    <property type="term" value="F:microtubule binding"/>
    <property type="evidence" value="ECO:0007669"/>
    <property type="project" value="UniProtKB-ARBA"/>
</dbReference>
<accession>A0A7E4USE9</accession>
<dbReference type="PANTHER" id="PTHR23074">
    <property type="entry name" value="AAA DOMAIN-CONTAINING"/>
    <property type="match status" value="1"/>
</dbReference>
<dbReference type="GO" id="GO:0008568">
    <property type="term" value="F:microtubule severing ATPase activity"/>
    <property type="evidence" value="ECO:0007669"/>
    <property type="project" value="TreeGrafter"/>
</dbReference>
<dbReference type="Pfam" id="PF17862">
    <property type="entry name" value="AAA_lid_3"/>
    <property type="match status" value="1"/>
</dbReference>
<evidence type="ECO:0000256" key="5">
    <source>
        <dbReference type="SAM" id="MobiDB-lite"/>
    </source>
</evidence>
<dbReference type="Gene3D" id="1.10.8.60">
    <property type="match status" value="1"/>
</dbReference>
<evidence type="ECO:0000256" key="1">
    <source>
        <dbReference type="ARBA" id="ARBA00006914"/>
    </source>
</evidence>
<dbReference type="Gene3D" id="3.40.50.300">
    <property type="entry name" value="P-loop containing nucleotide triphosphate hydrolases"/>
    <property type="match status" value="1"/>
</dbReference>
<dbReference type="SUPFAM" id="SSF52540">
    <property type="entry name" value="P-loop containing nucleoside triphosphate hydrolases"/>
    <property type="match status" value="1"/>
</dbReference>
<dbReference type="Pfam" id="PF00004">
    <property type="entry name" value="AAA"/>
    <property type="match status" value="1"/>
</dbReference>
<feature type="compositionally biased region" description="Basic and acidic residues" evidence="5">
    <location>
        <begin position="195"/>
        <end position="206"/>
    </location>
</feature>
<dbReference type="WBParaSite" id="Pan_g12259.t1">
    <property type="protein sequence ID" value="Pan_g12259.t1"/>
    <property type="gene ID" value="Pan_g12259"/>
</dbReference>
<evidence type="ECO:0000259" key="6">
    <source>
        <dbReference type="SMART" id="SM00382"/>
    </source>
</evidence>
<feature type="region of interest" description="Disordered" evidence="5">
    <location>
        <begin position="35"/>
        <end position="128"/>
    </location>
</feature>
<comment type="similarity">
    <text evidence="1 4">Belongs to the AAA ATPase family.</text>
</comment>
<dbReference type="PANTHER" id="PTHR23074:SF17">
    <property type="entry name" value="FIDGETIN-LIKE PROTEIN 1"/>
    <property type="match status" value="1"/>
</dbReference>
<name>A0A7E4USE9_PANRE</name>
<dbReference type="FunFam" id="3.40.50.300:FF:000093">
    <property type="entry name" value="Fidgetin-like 1"/>
    <property type="match status" value="1"/>
</dbReference>
<evidence type="ECO:0000313" key="7">
    <source>
        <dbReference type="Proteomes" id="UP000492821"/>
    </source>
</evidence>
<dbReference type="FunFam" id="1.10.8.60:FF:000022">
    <property type="entry name" value="Fidgetin like 1"/>
    <property type="match status" value="1"/>
</dbReference>
<dbReference type="Proteomes" id="UP000492821">
    <property type="component" value="Unassembled WGS sequence"/>
</dbReference>
<protein>
    <submittedName>
        <fullName evidence="8">AAA domain-containing protein</fullName>
    </submittedName>
</protein>
<dbReference type="InterPro" id="IPR027417">
    <property type="entry name" value="P-loop_NTPase"/>
</dbReference>
<dbReference type="InterPro" id="IPR041569">
    <property type="entry name" value="AAA_lid_3"/>
</dbReference>
<evidence type="ECO:0000256" key="3">
    <source>
        <dbReference type="ARBA" id="ARBA00022840"/>
    </source>
</evidence>
<keyword evidence="2 4" id="KW-0547">Nucleotide-binding</keyword>
<dbReference type="Pfam" id="PF09336">
    <property type="entry name" value="Vps4_C"/>
    <property type="match status" value="1"/>
</dbReference>
<dbReference type="GO" id="GO:0005524">
    <property type="term" value="F:ATP binding"/>
    <property type="evidence" value="ECO:0007669"/>
    <property type="project" value="UniProtKB-KW"/>
</dbReference>
<dbReference type="GO" id="GO:0016887">
    <property type="term" value="F:ATP hydrolysis activity"/>
    <property type="evidence" value="ECO:0007669"/>
    <property type="project" value="InterPro"/>
</dbReference>
<feature type="region of interest" description="Disordered" evidence="5">
    <location>
        <begin position="187"/>
        <end position="231"/>
    </location>
</feature>
<keyword evidence="7" id="KW-1185">Reference proteome</keyword>
<keyword evidence="3 4" id="KW-0067">ATP-binding</keyword>
<dbReference type="InterPro" id="IPR015415">
    <property type="entry name" value="Spast_Vps4_C"/>
</dbReference>
<proteinExistence type="inferred from homology"/>
<dbReference type="AlphaFoldDB" id="A0A7E4USE9"/>
<feature type="region of interest" description="Disordered" evidence="5">
    <location>
        <begin position="1"/>
        <end position="22"/>
    </location>
</feature>
<feature type="compositionally biased region" description="Pro residues" evidence="5">
    <location>
        <begin position="66"/>
        <end position="86"/>
    </location>
</feature>
<feature type="compositionally biased region" description="Polar residues" evidence="5">
    <location>
        <begin position="210"/>
        <end position="224"/>
    </location>
</feature>
<dbReference type="InterPro" id="IPR003593">
    <property type="entry name" value="AAA+_ATPase"/>
</dbReference>
<feature type="compositionally biased region" description="Basic residues" evidence="5">
    <location>
        <begin position="1"/>
        <end position="11"/>
    </location>
</feature>
<dbReference type="SMART" id="SM00382">
    <property type="entry name" value="AAA"/>
    <property type="match status" value="1"/>
</dbReference>
<organism evidence="7 8">
    <name type="scientific">Panagrellus redivivus</name>
    <name type="common">Microworm</name>
    <dbReference type="NCBI Taxonomy" id="6233"/>
    <lineage>
        <taxon>Eukaryota</taxon>
        <taxon>Metazoa</taxon>
        <taxon>Ecdysozoa</taxon>
        <taxon>Nematoda</taxon>
        <taxon>Chromadorea</taxon>
        <taxon>Rhabditida</taxon>
        <taxon>Tylenchina</taxon>
        <taxon>Panagrolaimomorpha</taxon>
        <taxon>Panagrolaimoidea</taxon>
        <taxon>Panagrolaimidae</taxon>
        <taxon>Panagrellus</taxon>
    </lineage>
</organism>
<dbReference type="PROSITE" id="PS00674">
    <property type="entry name" value="AAA"/>
    <property type="match status" value="1"/>
</dbReference>
<dbReference type="InterPro" id="IPR003960">
    <property type="entry name" value="ATPase_AAA_CS"/>
</dbReference>
<evidence type="ECO:0000256" key="2">
    <source>
        <dbReference type="ARBA" id="ARBA00022741"/>
    </source>
</evidence>
<reference evidence="7" key="1">
    <citation type="journal article" date="2013" name="Genetics">
        <title>The draft genome and transcriptome of Panagrellus redivivus are shaped by the harsh demands of a free-living lifestyle.</title>
        <authorList>
            <person name="Srinivasan J."/>
            <person name="Dillman A.R."/>
            <person name="Macchietto M.G."/>
            <person name="Heikkinen L."/>
            <person name="Lakso M."/>
            <person name="Fracchia K.M."/>
            <person name="Antoshechkin I."/>
            <person name="Mortazavi A."/>
            <person name="Wong G."/>
            <person name="Sternberg P.W."/>
        </authorList>
    </citation>
    <scope>NUCLEOTIDE SEQUENCE [LARGE SCALE GENOMIC DNA]</scope>
    <source>
        <strain evidence="7">MT8872</strain>
    </source>
</reference>
<dbReference type="InterPro" id="IPR050304">
    <property type="entry name" value="MT-severing_AAA_ATPase"/>
</dbReference>
<sequence length="534" mass="59337">MYRGNGKRKHSSALPPSRSGITEFRFEIDDQIKSIADSYKPHQSDSDEIMILSETPEPVKRRPKPVISPPKATLPPPPPATPPTEAPKPAESTELAEKPAKKKVTTSLFNIFDHSKKPSAPPKPPKEKNFNKAAIAATYGLQKVQKLASVSKDGCGSFSNKLIDLENKTYPGFQCASGALDNNKPFQHVVPNYKGDPKPSTSDKKATPKALSTPSPEASTSKSSDPNDLKNHEALKNFEGHLIDHIQAEILLTSNNVTWDSVAGLEQAKKTLREIVVWPFLRQDLFRGIRAPSKGVLLFGPPGTGKTMIARCVAHQAKATFFNVSVSTMTSKWVGEGEKLVRALFQIARLKLPSIIFIDEIDSLLSARKDGEHESSRRMKTEFLIQMDGIATSSDERLLVLGATNKPEEIDEAARRRFPKRLYIALPETNARQLMMEKLLATERHSITKQEFKDLGEMTVGFSGADIYNFVKEAAFCPLREVMDEIETIPEENIRPVSFADFKMVLSTVKPTVLQTELESYLDWDRQFGCHSAL</sequence>
<evidence type="ECO:0000313" key="8">
    <source>
        <dbReference type="WBParaSite" id="Pan_g12259.t1"/>
    </source>
</evidence>
<evidence type="ECO:0000256" key="4">
    <source>
        <dbReference type="RuleBase" id="RU003651"/>
    </source>
</evidence>
<feature type="domain" description="AAA+ ATPase" evidence="6">
    <location>
        <begin position="292"/>
        <end position="428"/>
    </location>
</feature>
<reference evidence="8" key="2">
    <citation type="submission" date="2020-10" db="UniProtKB">
        <authorList>
            <consortium name="WormBaseParasite"/>
        </authorList>
    </citation>
    <scope>IDENTIFICATION</scope>
</reference>